<evidence type="ECO:0000256" key="2">
    <source>
        <dbReference type="ARBA" id="ARBA00022723"/>
    </source>
</evidence>
<dbReference type="Gene3D" id="2.60.120.650">
    <property type="entry name" value="Cupin"/>
    <property type="match status" value="1"/>
</dbReference>
<accession>A0A1Y2D1K2</accession>
<keyword evidence="2" id="KW-0479">Metal-binding</keyword>
<evidence type="ECO:0000256" key="6">
    <source>
        <dbReference type="SAM" id="MobiDB-lite"/>
    </source>
</evidence>
<keyword evidence="5" id="KW-0539">Nucleus</keyword>
<dbReference type="Proteomes" id="UP000193642">
    <property type="component" value="Unassembled WGS sequence"/>
</dbReference>
<name>A0A1Y2D1K2_9FUNG</name>
<evidence type="ECO:0000313" key="8">
    <source>
        <dbReference type="Proteomes" id="UP000193642"/>
    </source>
</evidence>
<dbReference type="STRING" id="329046.A0A1Y2D1K2"/>
<dbReference type="EMBL" id="MCGO01000002">
    <property type="protein sequence ID" value="ORY53162.1"/>
    <property type="molecule type" value="Genomic_DNA"/>
</dbReference>
<evidence type="ECO:0000256" key="4">
    <source>
        <dbReference type="ARBA" id="ARBA00022833"/>
    </source>
</evidence>
<dbReference type="OrthoDB" id="436852at2759"/>
<reference evidence="7 8" key="1">
    <citation type="submission" date="2016-07" db="EMBL/GenBank/DDBJ databases">
        <title>Pervasive Adenine N6-methylation of Active Genes in Fungi.</title>
        <authorList>
            <consortium name="DOE Joint Genome Institute"/>
            <person name="Mondo S.J."/>
            <person name="Dannebaum R.O."/>
            <person name="Kuo R.C."/>
            <person name="Labutti K."/>
            <person name="Haridas S."/>
            <person name="Kuo A."/>
            <person name="Salamov A."/>
            <person name="Ahrendt S.R."/>
            <person name="Lipzen A."/>
            <person name="Sullivan W."/>
            <person name="Andreopoulos W.B."/>
            <person name="Clum A."/>
            <person name="Lindquist E."/>
            <person name="Daum C."/>
            <person name="Ramamoorthy G.K."/>
            <person name="Gryganskyi A."/>
            <person name="Culley D."/>
            <person name="Magnuson J.K."/>
            <person name="James T.Y."/>
            <person name="O'Malley M.A."/>
            <person name="Stajich J.E."/>
            <person name="Spatafora J.W."/>
            <person name="Visel A."/>
            <person name="Grigoriev I.V."/>
        </authorList>
    </citation>
    <scope>NUCLEOTIDE SEQUENCE [LARGE SCALE GENOMIC DNA]</scope>
    <source>
        <strain evidence="7 8">JEL800</strain>
    </source>
</reference>
<keyword evidence="3" id="KW-0863">Zinc-finger</keyword>
<evidence type="ECO:0000313" key="7">
    <source>
        <dbReference type="EMBL" id="ORY53162.1"/>
    </source>
</evidence>
<comment type="caution">
    <text evidence="7">The sequence shown here is derived from an EMBL/GenBank/DDBJ whole genome shotgun (WGS) entry which is preliminary data.</text>
</comment>
<proteinExistence type="predicted"/>
<comment type="subcellular location">
    <subcellularLocation>
        <location evidence="1">Nucleus</location>
    </subcellularLocation>
</comment>
<protein>
    <submittedName>
        <fullName evidence="7">Uncharacterized protein</fullName>
    </submittedName>
</protein>
<evidence type="ECO:0000256" key="3">
    <source>
        <dbReference type="ARBA" id="ARBA00022771"/>
    </source>
</evidence>
<dbReference type="InterPro" id="IPR011011">
    <property type="entry name" value="Znf_FYVE_PHD"/>
</dbReference>
<sequence length="186" mass="21089">MSYGNEVLEDPSKLYCYCQLPHNDDLFYIQCDECNQWFCSKCTFLKESQLDSIILFYCIPCETITGKKTFRRRLCAAYEYTKKVEIEMEDAMDDDAETNPKSTPQLPQLLLPTAATNGTSSNLQISKRIRSPTPNQNLYTHPPTCKTYVPHESDSLTQTESTEPHPTPKSLTQNPPSTAAKPVAHL</sequence>
<dbReference type="GO" id="GO:0048188">
    <property type="term" value="C:Set1C/COMPASS complex"/>
    <property type="evidence" value="ECO:0007669"/>
    <property type="project" value="InterPro"/>
</dbReference>
<gene>
    <name evidence="7" type="ORF">BCR33DRAFT_655223</name>
</gene>
<keyword evidence="8" id="KW-1185">Reference proteome</keyword>
<dbReference type="PANTHER" id="PTHR46174:SF1">
    <property type="entry name" value="CXXC-TYPE ZINC FINGER PROTEIN 1"/>
    <property type="match status" value="1"/>
</dbReference>
<dbReference type="InterPro" id="IPR037869">
    <property type="entry name" value="Spp1/CFP1"/>
</dbReference>
<dbReference type="GO" id="GO:0045893">
    <property type="term" value="P:positive regulation of DNA-templated transcription"/>
    <property type="evidence" value="ECO:0007669"/>
    <property type="project" value="TreeGrafter"/>
</dbReference>
<dbReference type="AlphaFoldDB" id="A0A1Y2D1K2"/>
<dbReference type="SUPFAM" id="SSF57903">
    <property type="entry name" value="FYVE/PHD zinc finger"/>
    <property type="match status" value="1"/>
</dbReference>
<evidence type="ECO:0000256" key="1">
    <source>
        <dbReference type="ARBA" id="ARBA00004123"/>
    </source>
</evidence>
<keyword evidence="4" id="KW-0862">Zinc</keyword>
<dbReference type="GO" id="GO:0008270">
    <property type="term" value="F:zinc ion binding"/>
    <property type="evidence" value="ECO:0007669"/>
    <property type="project" value="UniProtKB-KW"/>
</dbReference>
<organism evidence="7 8">
    <name type="scientific">Rhizoclosmatium globosum</name>
    <dbReference type="NCBI Taxonomy" id="329046"/>
    <lineage>
        <taxon>Eukaryota</taxon>
        <taxon>Fungi</taxon>
        <taxon>Fungi incertae sedis</taxon>
        <taxon>Chytridiomycota</taxon>
        <taxon>Chytridiomycota incertae sedis</taxon>
        <taxon>Chytridiomycetes</taxon>
        <taxon>Chytridiales</taxon>
        <taxon>Chytriomycetaceae</taxon>
        <taxon>Rhizoclosmatium</taxon>
    </lineage>
</organism>
<feature type="region of interest" description="Disordered" evidence="6">
    <location>
        <begin position="118"/>
        <end position="186"/>
    </location>
</feature>
<evidence type="ECO:0000256" key="5">
    <source>
        <dbReference type="ARBA" id="ARBA00023242"/>
    </source>
</evidence>
<dbReference type="PANTHER" id="PTHR46174">
    <property type="entry name" value="CXXC-TYPE ZINC FINGER PROTEIN 1"/>
    <property type="match status" value="1"/>
</dbReference>